<keyword evidence="3" id="KW-1185">Reference proteome</keyword>
<reference evidence="2 3" key="1">
    <citation type="journal article" date="2021" name="Plant Biotechnol. J.">
        <title>Multi-omics assisted identification of the key and species-specific regulatory components of drought-tolerant mechanisms in Gossypium stocksii.</title>
        <authorList>
            <person name="Yu D."/>
            <person name="Ke L."/>
            <person name="Zhang D."/>
            <person name="Wu Y."/>
            <person name="Sun Y."/>
            <person name="Mei J."/>
            <person name="Sun J."/>
            <person name="Sun Y."/>
        </authorList>
    </citation>
    <scope>NUCLEOTIDE SEQUENCE [LARGE SCALE GENOMIC DNA]</scope>
    <source>
        <strain evidence="3">cv. E1</strain>
        <tissue evidence="2">Leaf</tissue>
    </source>
</reference>
<protein>
    <submittedName>
        <fullName evidence="2">Uncharacterized protein</fullName>
    </submittedName>
</protein>
<feature type="compositionally biased region" description="Low complexity" evidence="1">
    <location>
        <begin position="83"/>
        <end position="100"/>
    </location>
</feature>
<evidence type="ECO:0000313" key="3">
    <source>
        <dbReference type="Proteomes" id="UP000828251"/>
    </source>
</evidence>
<name>A0A9D3VPI5_9ROSI</name>
<organism evidence="2 3">
    <name type="scientific">Gossypium stocksii</name>
    <dbReference type="NCBI Taxonomy" id="47602"/>
    <lineage>
        <taxon>Eukaryota</taxon>
        <taxon>Viridiplantae</taxon>
        <taxon>Streptophyta</taxon>
        <taxon>Embryophyta</taxon>
        <taxon>Tracheophyta</taxon>
        <taxon>Spermatophyta</taxon>
        <taxon>Magnoliopsida</taxon>
        <taxon>eudicotyledons</taxon>
        <taxon>Gunneridae</taxon>
        <taxon>Pentapetalae</taxon>
        <taxon>rosids</taxon>
        <taxon>malvids</taxon>
        <taxon>Malvales</taxon>
        <taxon>Malvaceae</taxon>
        <taxon>Malvoideae</taxon>
        <taxon>Gossypium</taxon>
    </lineage>
</organism>
<evidence type="ECO:0000313" key="2">
    <source>
        <dbReference type="EMBL" id="KAH1090917.1"/>
    </source>
</evidence>
<feature type="region of interest" description="Disordered" evidence="1">
    <location>
        <begin position="76"/>
        <end position="108"/>
    </location>
</feature>
<sequence>MGHKVPPSTYKKIRKPVHSIWCFHWPSAQMADGTRLKVLDEVVKSVQESQSTIHKELDFLTSSFASHQQMLQEILNRLPTSPPTSTSKSISGLSSTQSSTPLGTHKPAPIQFARFSGENLDRWVL</sequence>
<dbReference type="OrthoDB" id="1745247at2759"/>
<dbReference type="AlphaFoldDB" id="A0A9D3VPI5"/>
<comment type="caution">
    <text evidence="2">The sequence shown here is derived from an EMBL/GenBank/DDBJ whole genome shotgun (WGS) entry which is preliminary data.</text>
</comment>
<dbReference type="Proteomes" id="UP000828251">
    <property type="component" value="Unassembled WGS sequence"/>
</dbReference>
<evidence type="ECO:0000256" key="1">
    <source>
        <dbReference type="SAM" id="MobiDB-lite"/>
    </source>
</evidence>
<gene>
    <name evidence="2" type="ORF">J1N35_018174</name>
</gene>
<dbReference type="EMBL" id="JAIQCV010000006">
    <property type="protein sequence ID" value="KAH1090917.1"/>
    <property type="molecule type" value="Genomic_DNA"/>
</dbReference>
<accession>A0A9D3VPI5</accession>
<proteinExistence type="predicted"/>